<evidence type="ECO:0000256" key="11">
    <source>
        <dbReference type="ARBA" id="ARBA00023167"/>
    </source>
</evidence>
<keyword evidence="6" id="KW-0028">Amino-acid biosynthesis</keyword>
<dbReference type="PROSITE" id="PS00086">
    <property type="entry name" value="CYTOCHROME_P450"/>
    <property type="match status" value="1"/>
</dbReference>
<comment type="catalytic activity">
    <reaction evidence="13">
        <text>[thioredoxin]-disulfide + sulfite + adenosine 3',5'-bisphosphate + 2 H(+) = [thioredoxin]-dithiol + 3'-phosphoadenylyl sulfate</text>
        <dbReference type="Rhea" id="RHEA:11724"/>
        <dbReference type="Rhea" id="RHEA-COMP:10698"/>
        <dbReference type="Rhea" id="RHEA-COMP:10700"/>
        <dbReference type="ChEBI" id="CHEBI:15378"/>
        <dbReference type="ChEBI" id="CHEBI:17359"/>
        <dbReference type="ChEBI" id="CHEBI:29950"/>
        <dbReference type="ChEBI" id="CHEBI:50058"/>
        <dbReference type="ChEBI" id="CHEBI:58339"/>
        <dbReference type="ChEBI" id="CHEBI:58343"/>
        <dbReference type="EC" id="1.8.4.8"/>
    </reaction>
</comment>
<dbReference type="GO" id="GO:0019379">
    <property type="term" value="P:sulfate assimilation, phosphoadenylyl sulfate reduction by phosphoadenylyl-sulfate reductase (thioredoxin)"/>
    <property type="evidence" value="ECO:0007669"/>
    <property type="project" value="InterPro"/>
</dbReference>
<dbReference type="InterPro" id="IPR004511">
    <property type="entry name" value="PAPS/APS_Rdtase"/>
</dbReference>
<evidence type="ECO:0000259" key="18">
    <source>
        <dbReference type="Pfam" id="PF01507"/>
    </source>
</evidence>
<dbReference type="Pfam" id="PF01507">
    <property type="entry name" value="PAPS_reduct"/>
    <property type="match status" value="1"/>
</dbReference>
<dbReference type="GO" id="GO:0019344">
    <property type="term" value="P:cysteine biosynthetic process"/>
    <property type="evidence" value="ECO:0007669"/>
    <property type="project" value="UniProtKB-KW"/>
</dbReference>
<dbReference type="Pfam" id="PF00067">
    <property type="entry name" value="p450"/>
    <property type="match status" value="1"/>
</dbReference>
<gene>
    <name evidence="19" type="ORF">HYPBUDRAFT_5269</name>
</gene>
<dbReference type="CDD" id="cd11059">
    <property type="entry name" value="CYP_fungal"/>
    <property type="match status" value="1"/>
</dbReference>
<dbReference type="InterPro" id="IPR002403">
    <property type="entry name" value="Cyt_P450_E_grp-IV"/>
</dbReference>
<dbReference type="RefSeq" id="XP_020078297.1">
    <property type="nucleotide sequence ID" value="XM_020223493.1"/>
</dbReference>
<evidence type="ECO:0000256" key="5">
    <source>
        <dbReference type="ARBA" id="ARBA00013096"/>
    </source>
</evidence>
<evidence type="ECO:0000313" key="19">
    <source>
        <dbReference type="EMBL" id="ODV69230.1"/>
    </source>
</evidence>
<keyword evidence="20" id="KW-1185">Reference proteome</keyword>
<accession>A0A1E4RPM5</accession>
<dbReference type="GO" id="GO:0016705">
    <property type="term" value="F:oxidoreductase activity, acting on paired donors, with incorporation or reduction of molecular oxygen"/>
    <property type="evidence" value="ECO:0007669"/>
    <property type="project" value="InterPro"/>
</dbReference>
<evidence type="ECO:0000256" key="15">
    <source>
        <dbReference type="ARBA" id="ARBA00082472"/>
    </source>
</evidence>
<sequence>MTSAASPIQISKQQLDHINDKLKYLSPEEILKWAFITFPHLYQTTAFGLTGLVTIDMISKMFPESSEHPIDLIFIDTLHHFPQTYDLVQAVKEKYNSKIHEFKPLNVQDDIGFSKKYGEQLWETDDSYYDFLVKVEPSQRAYKQLGVLAVLTGRRKSQGGARGSLPVVEVEETSGTIKINPLCNWDFKQVKNYIDENKVPYNALLDLGYKSIGDWHSTVPVAEGEDERSGRWKGQAKTECGIHETSKFAHYLKQQNEANDHVSIATETKVEAKVPGPYIHRITSFPALNGQRTLKWNEKVRNLHDKYGPIVILSPSEVSVSGDHQFINDIYVKNFPKSTFYANFTNHGGKDNMFASLENDRHLKYKKLVLSLYSKSSIFSNKNPTRDTIVEKVGYLRDNVYESSVTGKRPDYINAKSEFNQHGKGHTDNGKWFNKSGRIANLGIDVYPLFGSLAMDVVSSFELGPENGTDLLLFPEKRDIIISHRLQASMSFWTTLMPRFWVWAATPAILKASETIEKWHLKLYQRAEENVPKFEAGRNLTTLETFKKNGLKGEYAYSFLTDNIFAGHETTAIQLTYMTYELSRPKHHYLQKLLQEELFRTFGKPRDKNDLIKDLEIVDKLPILEAIFQENSRVHPSIPGAEPRVTNRPYAVTLKSGGKVVLPPGIIISTLPYLMHRVESVFPESETFKPERWLPYEYENDADYEKRISYQQKYMMPFGKGVRMCLGMQLALIEMKLAVANLYWHFNSKIDQDWCKLTQYDDSSKIANPIKMGDSAIGANESDEEKMAMVDTYTTRPYNDECWLQWYEN</sequence>
<dbReference type="HAMAP" id="MF_00063">
    <property type="entry name" value="CysH"/>
    <property type="match status" value="1"/>
</dbReference>
<dbReference type="Gene3D" id="3.40.50.620">
    <property type="entry name" value="HUPs"/>
    <property type="match status" value="1"/>
</dbReference>
<dbReference type="GO" id="GO:0005737">
    <property type="term" value="C:cytoplasm"/>
    <property type="evidence" value="ECO:0007669"/>
    <property type="project" value="TreeGrafter"/>
</dbReference>
<dbReference type="InterPro" id="IPR017972">
    <property type="entry name" value="Cyt_P450_CS"/>
</dbReference>
<keyword evidence="10 17" id="KW-0408">Iron</keyword>
<feature type="binding site" description="axial binding residue" evidence="17">
    <location>
        <position position="725"/>
    </location>
    <ligand>
        <name>heme</name>
        <dbReference type="ChEBI" id="CHEBI:30413"/>
    </ligand>
    <ligandPart>
        <name>Fe</name>
        <dbReference type="ChEBI" id="CHEBI:18248"/>
    </ligandPart>
</feature>
<dbReference type="InterPro" id="IPR036396">
    <property type="entry name" value="Cyt_P450_sf"/>
</dbReference>
<reference evidence="20" key="1">
    <citation type="submission" date="2016-05" db="EMBL/GenBank/DDBJ databases">
        <title>Comparative genomics of biotechnologically important yeasts.</title>
        <authorList>
            <consortium name="DOE Joint Genome Institute"/>
            <person name="Riley R."/>
            <person name="Haridas S."/>
            <person name="Wolfe K.H."/>
            <person name="Lopes M.R."/>
            <person name="Hittinger C.T."/>
            <person name="Goker M."/>
            <person name="Salamov A."/>
            <person name="Wisecaver J."/>
            <person name="Long T.M."/>
            <person name="Aerts A.L."/>
            <person name="Barry K."/>
            <person name="Choi C."/>
            <person name="Clum A."/>
            <person name="Coughlan A.Y."/>
            <person name="Deshpande S."/>
            <person name="Douglass A.P."/>
            <person name="Hanson S.J."/>
            <person name="Klenk H.-P."/>
            <person name="Labutti K."/>
            <person name="Lapidus A."/>
            <person name="Lindquist E."/>
            <person name="Lipzen A."/>
            <person name="Meier-Kolthoff J.P."/>
            <person name="Ohm R.A."/>
            <person name="Otillar R.P."/>
            <person name="Pangilinan J."/>
            <person name="Peng Y."/>
            <person name="Rokas A."/>
            <person name="Rosa C.A."/>
            <person name="Scheuner C."/>
            <person name="Sibirny A.A."/>
            <person name="Slot J.C."/>
            <person name="Stielow J.B."/>
            <person name="Sun H."/>
            <person name="Kurtzman C.P."/>
            <person name="Blackwell M."/>
            <person name="Grigoriev I.V."/>
            <person name="Jeffries T.W."/>
        </authorList>
    </citation>
    <scope>NUCLEOTIDE SEQUENCE [LARGE SCALE GENOMIC DNA]</scope>
    <source>
        <strain evidence="20">NRRL Y-1933</strain>
    </source>
</reference>
<dbReference type="SUPFAM" id="SSF48264">
    <property type="entry name" value="Cytochrome P450"/>
    <property type="match status" value="1"/>
</dbReference>
<evidence type="ECO:0000256" key="3">
    <source>
        <dbReference type="ARBA" id="ARBA00009732"/>
    </source>
</evidence>
<dbReference type="Gene3D" id="1.10.630.10">
    <property type="entry name" value="Cytochrome P450"/>
    <property type="match status" value="1"/>
</dbReference>
<keyword evidence="9" id="KW-0560">Oxidoreductase</keyword>
<keyword evidence="7 17" id="KW-0479">Metal-binding</keyword>
<dbReference type="PRINTS" id="PR00385">
    <property type="entry name" value="P450"/>
</dbReference>
<dbReference type="PRINTS" id="PR00465">
    <property type="entry name" value="EP450IV"/>
</dbReference>
<dbReference type="CDD" id="cd23945">
    <property type="entry name" value="PAPS_reductase"/>
    <property type="match status" value="1"/>
</dbReference>
<evidence type="ECO:0000256" key="16">
    <source>
        <dbReference type="ARBA" id="ARBA00082553"/>
    </source>
</evidence>
<keyword evidence="17" id="KW-0349">Heme</keyword>
<dbReference type="SUPFAM" id="SSF52402">
    <property type="entry name" value="Adenine nucleotide alpha hydrolases-like"/>
    <property type="match status" value="1"/>
</dbReference>
<dbReference type="NCBIfam" id="TIGR00434">
    <property type="entry name" value="cysH"/>
    <property type="match status" value="1"/>
</dbReference>
<keyword evidence="11" id="KW-0486">Methionine biosynthesis</keyword>
<proteinExistence type="inferred from homology"/>
<dbReference type="InterPro" id="IPR014729">
    <property type="entry name" value="Rossmann-like_a/b/a_fold"/>
</dbReference>
<comment type="similarity">
    <text evidence="3">Belongs to the PAPS reductase family. CysH subfamily.</text>
</comment>
<organism evidence="19 20">
    <name type="scientific">Hyphopichia burtonii NRRL Y-1933</name>
    <dbReference type="NCBI Taxonomy" id="984485"/>
    <lineage>
        <taxon>Eukaryota</taxon>
        <taxon>Fungi</taxon>
        <taxon>Dikarya</taxon>
        <taxon>Ascomycota</taxon>
        <taxon>Saccharomycotina</taxon>
        <taxon>Pichiomycetes</taxon>
        <taxon>Debaryomycetaceae</taxon>
        <taxon>Hyphopichia</taxon>
    </lineage>
</organism>
<evidence type="ECO:0000256" key="9">
    <source>
        <dbReference type="ARBA" id="ARBA00023002"/>
    </source>
</evidence>
<evidence type="ECO:0000256" key="6">
    <source>
        <dbReference type="ARBA" id="ARBA00022605"/>
    </source>
</evidence>
<dbReference type="InterPro" id="IPR001128">
    <property type="entry name" value="Cyt_P450"/>
</dbReference>
<comment type="cofactor">
    <cofactor evidence="1 17">
        <name>heme</name>
        <dbReference type="ChEBI" id="CHEBI:30413"/>
    </cofactor>
</comment>
<comment type="similarity">
    <text evidence="4">Belongs to the cytochrome P450 family.</text>
</comment>
<evidence type="ECO:0000256" key="14">
    <source>
        <dbReference type="ARBA" id="ARBA00078053"/>
    </source>
</evidence>
<protein>
    <recommendedName>
        <fullName evidence="5">phosphoadenylyl-sulfate reductase (thioredoxin)</fullName>
        <ecNumber evidence="5">1.8.4.8</ecNumber>
    </recommendedName>
    <alternativeName>
        <fullName evidence="14">3'-phosphoadenylylsulfate reductase</fullName>
    </alternativeName>
    <alternativeName>
        <fullName evidence="16">PAPS reductase, thioredoxin dependent</fullName>
    </alternativeName>
    <alternativeName>
        <fullName evidence="15">PAdoPS reductase</fullName>
    </alternativeName>
</protein>
<evidence type="ECO:0000256" key="4">
    <source>
        <dbReference type="ARBA" id="ARBA00010617"/>
    </source>
</evidence>
<comment type="pathway">
    <text evidence="2">Sulfur metabolism; hydrogen sulfide biosynthesis; sulfite from sulfate: step 3/3.</text>
</comment>
<dbReference type="OrthoDB" id="1470350at2759"/>
<dbReference type="NCBIfam" id="NF002537">
    <property type="entry name" value="PRK02090.1"/>
    <property type="match status" value="1"/>
</dbReference>
<evidence type="ECO:0000256" key="10">
    <source>
        <dbReference type="ARBA" id="ARBA00023004"/>
    </source>
</evidence>
<evidence type="ECO:0000256" key="8">
    <source>
        <dbReference type="ARBA" id="ARBA00022857"/>
    </source>
</evidence>
<evidence type="ECO:0000256" key="17">
    <source>
        <dbReference type="PIRSR" id="PIRSR602403-1"/>
    </source>
</evidence>
<dbReference type="GO" id="GO:0004604">
    <property type="term" value="F:phosphoadenylyl-sulfate reductase (thioredoxin) activity"/>
    <property type="evidence" value="ECO:0007669"/>
    <property type="project" value="UniProtKB-EC"/>
</dbReference>
<dbReference type="STRING" id="984485.A0A1E4RPM5"/>
<dbReference type="GO" id="GO:0020037">
    <property type="term" value="F:heme binding"/>
    <property type="evidence" value="ECO:0007669"/>
    <property type="project" value="InterPro"/>
</dbReference>
<keyword evidence="8" id="KW-0521">NADP</keyword>
<evidence type="ECO:0000256" key="12">
    <source>
        <dbReference type="ARBA" id="ARBA00023192"/>
    </source>
</evidence>
<dbReference type="Proteomes" id="UP000095085">
    <property type="component" value="Unassembled WGS sequence"/>
</dbReference>
<evidence type="ECO:0000256" key="1">
    <source>
        <dbReference type="ARBA" id="ARBA00001971"/>
    </source>
</evidence>
<dbReference type="InterPro" id="IPR011800">
    <property type="entry name" value="PAPS_reductase_CysH"/>
</dbReference>
<dbReference type="GO" id="GO:0004497">
    <property type="term" value="F:monooxygenase activity"/>
    <property type="evidence" value="ECO:0007669"/>
    <property type="project" value="InterPro"/>
</dbReference>
<dbReference type="InterPro" id="IPR002500">
    <property type="entry name" value="PAPS_reduct_dom"/>
</dbReference>
<dbReference type="FunFam" id="3.40.50.620:FF:000151">
    <property type="entry name" value="Phosphoadenosine phosphosulfate reductase"/>
    <property type="match status" value="1"/>
</dbReference>
<evidence type="ECO:0000256" key="2">
    <source>
        <dbReference type="ARBA" id="ARBA00004848"/>
    </source>
</evidence>
<keyword evidence="12" id="KW-0198">Cysteine biosynthesis</keyword>
<dbReference type="PANTHER" id="PTHR46509">
    <property type="entry name" value="PHOSPHOADENOSINE PHOSPHOSULFATE REDUCTASE"/>
    <property type="match status" value="1"/>
</dbReference>
<dbReference type="NCBIfam" id="TIGR02057">
    <property type="entry name" value="PAPS_reductase"/>
    <property type="match status" value="1"/>
</dbReference>
<evidence type="ECO:0000256" key="13">
    <source>
        <dbReference type="ARBA" id="ARBA00052536"/>
    </source>
</evidence>
<dbReference type="GeneID" id="30998042"/>
<dbReference type="GO" id="GO:0009086">
    <property type="term" value="P:methionine biosynthetic process"/>
    <property type="evidence" value="ECO:0007669"/>
    <property type="project" value="UniProtKB-KW"/>
</dbReference>
<dbReference type="AlphaFoldDB" id="A0A1E4RPM5"/>
<name>A0A1E4RPM5_9ASCO</name>
<feature type="domain" description="Phosphoadenosine phosphosulphate reductase" evidence="18">
    <location>
        <begin position="42"/>
        <end position="220"/>
    </location>
</feature>
<dbReference type="EMBL" id="KV454539">
    <property type="protein sequence ID" value="ODV69230.1"/>
    <property type="molecule type" value="Genomic_DNA"/>
</dbReference>
<evidence type="ECO:0000313" key="20">
    <source>
        <dbReference type="Proteomes" id="UP000095085"/>
    </source>
</evidence>
<dbReference type="PANTHER" id="PTHR46509:SF1">
    <property type="entry name" value="PHOSPHOADENOSINE PHOSPHOSULFATE REDUCTASE"/>
    <property type="match status" value="1"/>
</dbReference>
<dbReference type="GO" id="GO:0005506">
    <property type="term" value="F:iron ion binding"/>
    <property type="evidence" value="ECO:0007669"/>
    <property type="project" value="InterPro"/>
</dbReference>
<dbReference type="EC" id="1.8.4.8" evidence="5"/>
<evidence type="ECO:0000256" key="7">
    <source>
        <dbReference type="ARBA" id="ARBA00022723"/>
    </source>
</evidence>